<accession>A0ABT2MCD1</accession>
<keyword evidence="2" id="KW-0326">Glycosidase</keyword>
<sequence>MRRDIKRRIRRYAIATVIAAAPAAVLCAYVTNLLVPTEPVPRQVSYEYIPTAVINESNETIGIADSDIYGLSLPNGQMDTAMIDKHLTEMQKLGVNTVRVLIPWADIQPVPPGQFPTPEWEESMWTRSQYIIDKASSLGMGVLGVLNTTPAWGDDPDEPGYGIYTPPDPDLYAAWAATVAERFQGKVSAYEIWNEPNYAAYWTAGPDPAHYTEILKAAYAAIKGVDDEALVVAGVLGTVQNSGVTMNPVSFIEQMYANDAKGFFDALSIHPYNYQVKFSQGLDPTNQWQTPLEQLIAIRQLMLANGDEELKIWATEYGLSTTITDEATQAAWVKDFLDTWKDLDYTGPAFLYTLRDRLNTTTEEGSMGIFRYDWGRKLVADVICQATGACEDPGEEPGENPPNPGEALAQAIQAIVQQLYTVVAQAFTQLANQIVSAITEALSNLFSAVNPAPAIADVPTEARLAIASAVTTATAEVTGEETPVDALNTAPAGEPAPDAGEAEVPQPEVTEPEVTEPVLTEPEVTEPEVTEPEVTQPEVTEPEVTEPEVTEPEVTEEPEATETEDPVVDEADEPLTSDEPETSDEPKDESDSRDDNESPSGGDAKADDDASESDGPGNADANGSTGNNGGAGANGSGGGAGSGSGAGSAGGAGSGGIGGSDGGGGSGGSDGGGSGGSDNVGYLEPGHGYVISAA</sequence>
<feature type="compositionally biased region" description="Low complexity" evidence="3">
    <location>
        <begin position="490"/>
        <end position="509"/>
    </location>
</feature>
<evidence type="ECO:0000256" key="4">
    <source>
        <dbReference type="SAM" id="Phobius"/>
    </source>
</evidence>
<reference evidence="7" key="1">
    <citation type="submission" date="2023-07" db="EMBL/GenBank/DDBJ databases">
        <authorList>
            <person name="Deng Y."/>
            <person name="Zhang Y.-Q."/>
        </authorList>
    </citation>
    <scope>NUCLEOTIDE SEQUENCE [LARGE SCALE GENOMIC DNA]</scope>
    <source>
        <strain evidence="7">CPCC 205710</strain>
    </source>
</reference>
<dbReference type="InterPro" id="IPR051923">
    <property type="entry name" value="Glycosyl_Hydrolase_39"/>
</dbReference>
<dbReference type="RefSeq" id="WP_260993932.1">
    <property type="nucleotide sequence ID" value="NZ_JAODWD010000003.1"/>
</dbReference>
<keyword evidence="4" id="KW-1133">Transmembrane helix</keyword>
<protein>
    <submittedName>
        <fullName evidence="6">Cellulase family glycosylhydrolase</fullName>
    </submittedName>
</protein>
<dbReference type="PANTHER" id="PTHR12631">
    <property type="entry name" value="ALPHA-L-IDURONIDASE"/>
    <property type="match status" value="1"/>
</dbReference>
<dbReference type="PANTHER" id="PTHR12631:SF10">
    <property type="entry name" value="BETA-XYLOSIDASE-LIKE PROTEIN-RELATED"/>
    <property type="match status" value="1"/>
</dbReference>
<dbReference type="InterPro" id="IPR017853">
    <property type="entry name" value="GH"/>
</dbReference>
<evidence type="ECO:0000256" key="1">
    <source>
        <dbReference type="ARBA" id="ARBA00022801"/>
    </source>
</evidence>
<keyword evidence="7" id="KW-1185">Reference proteome</keyword>
<proteinExistence type="predicted"/>
<feature type="region of interest" description="Disordered" evidence="3">
    <location>
        <begin position="476"/>
        <end position="694"/>
    </location>
</feature>
<evidence type="ECO:0000313" key="7">
    <source>
        <dbReference type="Proteomes" id="UP001206639"/>
    </source>
</evidence>
<evidence type="ECO:0000259" key="5">
    <source>
        <dbReference type="Pfam" id="PF00150"/>
    </source>
</evidence>
<feature type="compositionally biased region" description="Low complexity" evidence="3">
    <location>
        <begin position="613"/>
        <end position="625"/>
    </location>
</feature>
<evidence type="ECO:0000313" key="6">
    <source>
        <dbReference type="EMBL" id="MCT7659922.1"/>
    </source>
</evidence>
<gene>
    <name evidence="6" type="ORF">N4S67_15990</name>
</gene>
<feature type="domain" description="Glycoside hydrolase family 5" evidence="5">
    <location>
        <begin position="83"/>
        <end position="334"/>
    </location>
</feature>
<dbReference type="Pfam" id="PF00150">
    <property type="entry name" value="Cellulase"/>
    <property type="match status" value="1"/>
</dbReference>
<dbReference type="SUPFAM" id="SSF51445">
    <property type="entry name" value="(Trans)glycosidases"/>
    <property type="match status" value="1"/>
</dbReference>
<organism evidence="6 7">
    <name type="scientific">Mycobacterium deserti</name>
    <dbReference type="NCBI Taxonomy" id="2978347"/>
    <lineage>
        <taxon>Bacteria</taxon>
        <taxon>Bacillati</taxon>
        <taxon>Actinomycetota</taxon>
        <taxon>Actinomycetes</taxon>
        <taxon>Mycobacteriales</taxon>
        <taxon>Mycobacteriaceae</taxon>
        <taxon>Mycobacterium</taxon>
    </lineage>
</organism>
<dbReference type="EMBL" id="JAODWD010000003">
    <property type="protein sequence ID" value="MCT7659922.1"/>
    <property type="molecule type" value="Genomic_DNA"/>
</dbReference>
<dbReference type="InterPro" id="IPR001547">
    <property type="entry name" value="Glyco_hydro_5"/>
</dbReference>
<feature type="compositionally biased region" description="Acidic residues" evidence="3">
    <location>
        <begin position="540"/>
        <end position="588"/>
    </location>
</feature>
<dbReference type="Gene3D" id="3.20.20.80">
    <property type="entry name" value="Glycosidases"/>
    <property type="match status" value="1"/>
</dbReference>
<keyword evidence="4" id="KW-0472">Membrane</keyword>
<feature type="transmembrane region" description="Helical" evidence="4">
    <location>
        <begin position="12"/>
        <end position="35"/>
    </location>
</feature>
<comment type="caution">
    <text evidence="6">The sequence shown here is derived from an EMBL/GenBank/DDBJ whole genome shotgun (WGS) entry which is preliminary data.</text>
</comment>
<feature type="compositionally biased region" description="Gly residues" evidence="3">
    <location>
        <begin position="626"/>
        <end position="678"/>
    </location>
</feature>
<keyword evidence="4" id="KW-0812">Transmembrane</keyword>
<dbReference type="Proteomes" id="UP001206639">
    <property type="component" value="Unassembled WGS sequence"/>
</dbReference>
<name>A0ABT2MCD1_9MYCO</name>
<evidence type="ECO:0000256" key="3">
    <source>
        <dbReference type="SAM" id="MobiDB-lite"/>
    </source>
</evidence>
<keyword evidence="1" id="KW-0378">Hydrolase</keyword>
<evidence type="ECO:0000256" key="2">
    <source>
        <dbReference type="ARBA" id="ARBA00023295"/>
    </source>
</evidence>